<dbReference type="PANTHER" id="PTHR48185:SF1">
    <property type="entry name" value="NADH:QUINONE OXIDOREDUCTASE_MRP ANTIPORTER MEMBRANE SUBUNIT DOMAIN-CONTAINING PROTEIN"/>
    <property type="match status" value="1"/>
</dbReference>
<dbReference type="Proteomes" id="UP000775213">
    <property type="component" value="Unassembled WGS sequence"/>
</dbReference>
<evidence type="ECO:0000313" key="6">
    <source>
        <dbReference type="EMBL" id="KAH0447875.1"/>
    </source>
</evidence>
<organism evidence="6 7">
    <name type="scientific">Dendrobium chrysotoxum</name>
    <name type="common">Orchid</name>
    <dbReference type="NCBI Taxonomy" id="161865"/>
    <lineage>
        <taxon>Eukaryota</taxon>
        <taxon>Viridiplantae</taxon>
        <taxon>Streptophyta</taxon>
        <taxon>Embryophyta</taxon>
        <taxon>Tracheophyta</taxon>
        <taxon>Spermatophyta</taxon>
        <taxon>Magnoliopsida</taxon>
        <taxon>Liliopsida</taxon>
        <taxon>Asparagales</taxon>
        <taxon>Orchidaceae</taxon>
        <taxon>Epidendroideae</taxon>
        <taxon>Malaxideae</taxon>
        <taxon>Dendrobiinae</taxon>
        <taxon>Dendrobium</taxon>
    </lineage>
</organism>
<name>A0AAV7FX00_DENCH</name>
<comment type="subcellular location">
    <subcellularLocation>
        <location evidence="1">Membrane</location>
        <topology evidence="1">Multi-pass membrane protein</topology>
    </subcellularLocation>
</comment>
<comment type="caution">
    <text evidence="6">The sequence shown here is derived from an EMBL/GenBank/DDBJ whole genome shotgun (WGS) entry which is preliminary data.</text>
</comment>
<dbReference type="GO" id="GO:0016020">
    <property type="term" value="C:membrane"/>
    <property type="evidence" value="ECO:0007669"/>
    <property type="project" value="UniProtKB-SubCell"/>
</dbReference>
<keyword evidence="3" id="KW-1133">Transmembrane helix</keyword>
<evidence type="ECO:0000256" key="5">
    <source>
        <dbReference type="SAM" id="MobiDB-lite"/>
    </source>
</evidence>
<sequence length="221" mass="24810">MSRPILKEFRRSRTTKPPPKIKMSPTRPDFNSFSLEGKKRYAAFYQPKRNTPASTVRLPRKKEMREDPGPEQVGWGNDILVDCWERPLYSKYAFLGALRSAAQMVPYEVSIGLILIVRLVSTFGSAKAIARIARTSHMQGNLHVWFWPGTPVPVISSEIVMAQKQIWSGIPLFPKLNRAPSDLPEAEAESVAGYNVEYARDAILNSSLFGEANVPGSRDSF</sequence>
<gene>
    <name evidence="6" type="ORF">IEQ34_023286</name>
</gene>
<evidence type="ECO:0000256" key="1">
    <source>
        <dbReference type="ARBA" id="ARBA00004141"/>
    </source>
</evidence>
<reference evidence="6 7" key="1">
    <citation type="journal article" date="2021" name="Hortic Res">
        <title>Chromosome-scale assembly of the Dendrobium chrysotoxum genome enhances the understanding of orchid evolution.</title>
        <authorList>
            <person name="Zhang Y."/>
            <person name="Zhang G.Q."/>
            <person name="Zhang D."/>
            <person name="Liu X.D."/>
            <person name="Xu X.Y."/>
            <person name="Sun W.H."/>
            <person name="Yu X."/>
            <person name="Zhu X."/>
            <person name="Wang Z.W."/>
            <person name="Zhao X."/>
            <person name="Zhong W.Y."/>
            <person name="Chen H."/>
            <person name="Yin W.L."/>
            <person name="Huang T."/>
            <person name="Niu S.C."/>
            <person name="Liu Z.J."/>
        </authorList>
    </citation>
    <scope>NUCLEOTIDE SEQUENCE [LARGE SCALE GENOMIC DNA]</scope>
    <source>
        <strain evidence="6">Lindl</strain>
    </source>
</reference>
<evidence type="ECO:0000256" key="3">
    <source>
        <dbReference type="ARBA" id="ARBA00022989"/>
    </source>
</evidence>
<proteinExistence type="predicted"/>
<dbReference type="InterPro" id="IPR001694">
    <property type="entry name" value="NADH_UbQ_OxRdtase_su1/FPO"/>
</dbReference>
<dbReference type="PANTHER" id="PTHR48185">
    <property type="entry name" value="BNACNNG12700D PROTEIN"/>
    <property type="match status" value="1"/>
</dbReference>
<feature type="region of interest" description="Disordered" evidence="5">
    <location>
        <begin position="1"/>
        <end position="29"/>
    </location>
</feature>
<evidence type="ECO:0000313" key="7">
    <source>
        <dbReference type="Proteomes" id="UP000775213"/>
    </source>
</evidence>
<feature type="compositionally biased region" description="Basic and acidic residues" evidence="5">
    <location>
        <begin position="1"/>
        <end position="11"/>
    </location>
</feature>
<keyword evidence="7" id="KW-1185">Reference proteome</keyword>
<accession>A0AAV7FX00</accession>
<evidence type="ECO:0000256" key="2">
    <source>
        <dbReference type="ARBA" id="ARBA00022692"/>
    </source>
</evidence>
<keyword evidence="2" id="KW-0812">Transmembrane</keyword>
<keyword evidence="4" id="KW-0472">Membrane</keyword>
<dbReference type="Pfam" id="PF00146">
    <property type="entry name" value="NADHdh"/>
    <property type="match status" value="1"/>
</dbReference>
<protein>
    <submittedName>
        <fullName evidence="6">Uncharacterized protein</fullName>
    </submittedName>
</protein>
<evidence type="ECO:0000256" key="4">
    <source>
        <dbReference type="ARBA" id="ARBA00023136"/>
    </source>
</evidence>
<dbReference type="EMBL" id="JAGFBR010000048">
    <property type="protein sequence ID" value="KAH0447875.1"/>
    <property type="molecule type" value="Genomic_DNA"/>
</dbReference>
<dbReference type="AlphaFoldDB" id="A0AAV7FX00"/>